<evidence type="ECO:0000256" key="3">
    <source>
        <dbReference type="ARBA" id="ARBA00022723"/>
    </source>
</evidence>
<evidence type="ECO:0000256" key="1">
    <source>
        <dbReference type="ARBA" id="ARBA00022603"/>
    </source>
</evidence>
<reference evidence="5 6" key="1">
    <citation type="submission" date="2024-01" db="EMBL/GenBank/DDBJ databases">
        <title>The genomes of 5 underutilized Papilionoideae crops provide insights into root nodulation and disease resistanc.</title>
        <authorList>
            <person name="Yuan L."/>
        </authorList>
    </citation>
    <scope>NUCLEOTIDE SEQUENCE [LARGE SCALE GENOMIC DNA]</scope>
    <source>
        <strain evidence="5">ZHUSHIDOU_FW_LH</strain>
        <tissue evidence="5">Leaf</tissue>
    </source>
</reference>
<dbReference type="InterPro" id="IPR029063">
    <property type="entry name" value="SAM-dependent_MTases_sf"/>
</dbReference>
<dbReference type="SUPFAM" id="SSF53335">
    <property type="entry name" value="S-adenosyl-L-methionine-dependent methyltransferases"/>
    <property type="match status" value="1"/>
</dbReference>
<dbReference type="InterPro" id="IPR042086">
    <property type="entry name" value="MeTrfase_capping"/>
</dbReference>
<dbReference type="EMBL" id="JAYWIO010000005">
    <property type="protein sequence ID" value="KAK7260230.1"/>
    <property type="molecule type" value="Genomic_DNA"/>
</dbReference>
<protein>
    <submittedName>
        <fullName evidence="5">Uncharacterized protein</fullName>
    </submittedName>
</protein>
<evidence type="ECO:0000313" key="5">
    <source>
        <dbReference type="EMBL" id="KAK7260230.1"/>
    </source>
</evidence>
<keyword evidence="2" id="KW-0808">Transferase</keyword>
<evidence type="ECO:0000313" key="6">
    <source>
        <dbReference type="Proteomes" id="UP001372338"/>
    </source>
</evidence>
<dbReference type="Gene3D" id="1.10.1200.270">
    <property type="entry name" value="Methyltransferase, alpha-helical capping domain"/>
    <property type="match status" value="1"/>
</dbReference>
<sequence length="368" mass="42033">MATEQVLHIHMKGGEGETSYSTNSLVQKKVILKVKPILEESIKRMLSSTTFESGLNVADLGCSTGPNALLVVYNIIKIIDSTNQNLSRDPFEVKFYLNDLFGNDFNSIFKSLPDFYQRIDQEEVKDKVFINATPGNFYGRLFPNNYIHLFHSSYSLHWLSQAPKSLTKRSEPLNKGNICLTPTSPLIVYRAYFEQFQKDFKLFLKSRAEELMLGGTMIVTMMGRENTHDIGNPSMVISMVLNDMALEGLIDEVTLDFFDLPLYSPTTEEVRQVIDEERSFTLQTLNTSKIGWDGNIQDDVDDCVFDRNMRGEFMAKSIRAVLEPLLETVFGKDIMDELFSRFAKKVAQLLEYETLELTNLVVCMRKNP</sequence>
<dbReference type="Pfam" id="PF03492">
    <property type="entry name" value="Methyltransf_7"/>
    <property type="match status" value="1"/>
</dbReference>
<dbReference type="InterPro" id="IPR005299">
    <property type="entry name" value="MeTrfase_7"/>
</dbReference>
<comment type="caution">
    <text evidence="5">The sequence shown here is derived from an EMBL/GenBank/DDBJ whole genome shotgun (WGS) entry which is preliminary data.</text>
</comment>
<dbReference type="Proteomes" id="UP001372338">
    <property type="component" value="Unassembled WGS sequence"/>
</dbReference>
<keyword evidence="3" id="KW-0479">Metal-binding</keyword>
<keyword evidence="1" id="KW-0489">Methyltransferase</keyword>
<keyword evidence="6" id="KW-1185">Reference proteome</keyword>
<organism evidence="5 6">
    <name type="scientific">Crotalaria pallida</name>
    <name type="common">Smooth rattlebox</name>
    <name type="synonym">Crotalaria striata</name>
    <dbReference type="NCBI Taxonomy" id="3830"/>
    <lineage>
        <taxon>Eukaryota</taxon>
        <taxon>Viridiplantae</taxon>
        <taxon>Streptophyta</taxon>
        <taxon>Embryophyta</taxon>
        <taxon>Tracheophyta</taxon>
        <taxon>Spermatophyta</taxon>
        <taxon>Magnoliopsida</taxon>
        <taxon>eudicotyledons</taxon>
        <taxon>Gunneridae</taxon>
        <taxon>Pentapetalae</taxon>
        <taxon>rosids</taxon>
        <taxon>fabids</taxon>
        <taxon>Fabales</taxon>
        <taxon>Fabaceae</taxon>
        <taxon>Papilionoideae</taxon>
        <taxon>50 kb inversion clade</taxon>
        <taxon>genistoids sensu lato</taxon>
        <taxon>core genistoids</taxon>
        <taxon>Crotalarieae</taxon>
        <taxon>Crotalaria</taxon>
    </lineage>
</organism>
<dbReference type="Gene3D" id="3.40.50.150">
    <property type="entry name" value="Vaccinia Virus protein VP39"/>
    <property type="match status" value="1"/>
</dbReference>
<proteinExistence type="predicted"/>
<dbReference type="AlphaFoldDB" id="A0AAN9I1I1"/>
<dbReference type="PANTHER" id="PTHR31009">
    <property type="entry name" value="S-ADENOSYL-L-METHIONINE:CARBOXYL METHYLTRANSFERASE FAMILY PROTEIN"/>
    <property type="match status" value="1"/>
</dbReference>
<keyword evidence="4" id="KW-0460">Magnesium</keyword>
<evidence type="ECO:0000256" key="2">
    <source>
        <dbReference type="ARBA" id="ARBA00022679"/>
    </source>
</evidence>
<accession>A0AAN9I1I1</accession>
<dbReference type="GO" id="GO:0032259">
    <property type="term" value="P:methylation"/>
    <property type="evidence" value="ECO:0007669"/>
    <property type="project" value="UniProtKB-KW"/>
</dbReference>
<evidence type="ECO:0000256" key="4">
    <source>
        <dbReference type="ARBA" id="ARBA00022842"/>
    </source>
</evidence>
<dbReference type="GO" id="GO:0046872">
    <property type="term" value="F:metal ion binding"/>
    <property type="evidence" value="ECO:0007669"/>
    <property type="project" value="UniProtKB-KW"/>
</dbReference>
<dbReference type="GO" id="GO:0008168">
    <property type="term" value="F:methyltransferase activity"/>
    <property type="evidence" value="ECO:0007669"/>
    <property type="project" value="UniProtKB-KW"/>
</dbReference>
<name>A0AAN9I1I1_CROPI</name>
<gene>
    <name evidence="5" type="ORF">RIF29_26105</name>
</gene>